<dbReference type="SMART" id="SM00382">
    <property type="entry name" value="AAA"/>
    <property type="match status" value="1"/>
</dbReference>
<gene>
    <name evidence="14" type="ORF">FOKN1_1810</name>
</gene>
<dbReference type="OrthoDB" id="6336411at2"/>
<evidence type="ECO:0000256" key="4">
    <source>
        <dbReference type="ARBA" id="ARBA00022692"/>
    </source>
</evidence>
<dbReference type="Proteomes" id="UP000218765">
    <property type="component" value="Chromosome"/>
</dbReference>
<dbReference type="GO" id="GO:0015421">
    <property type="term" value="F:ABC-type oligopeptide transporter activity"/>
    <property type="evidence" value="ECO:0007669"/>
    <property type="project" value="TreeGrafter"/>
</dbReference>
<keyword evidence="8 11" id="KW-1133">Transmembrane helix</keyword>
<dbReference type="PANTHER" id="PTHR43394:SF1">
    <property type="entry name" value="ATP-BINDING CASSETTE SUB-FAMILY B MEMBER 10, MITOCHONDRIAL"/>
    <property type="match status" value="1"/>
</dbReference>
<dbReference type="EMBL" id="AP018052">
    <property type="protein sequence ID" value="BAZ94196.1"/>
    <property type="molecule type" value="Genomic_DNA"/>
</dbReference>
<comment type="subcellular location">
    <subcellularLocation>
        <location evidence="1">Cell membrane</location>
        <topology evidence="1">Multi-pass membrane protein</topology>
    </subcellularLocation>
</comment>
<dbReference type="PANTHER" id="PTHR43394">
    <property type="entry name" value="ATP-DEPENDENT PERMEASE MDL1, MITOCHONDRIAL"/>
    <property type="match status" value="1"/>
</dbReference>
<evidence type="ECO:0000256" key="1">
    <source>
        <dbReference type="ARBA" id="ARBA00004651"/>
    </source>
</evidence>
<dbReference type="PROSITE" id="PS00211">
    <property type="entry name" value="ABC_TRANSPORTER_1"/>
    <property type="match status" value="1"/>
</dbReference>
<dbReference type="InterPro" id="IPR003439">
    <property type="entry name" value="ABC_transporter-like_ATP-bd"/>
</dbReference>
<dbReference type="SUPFAM" id="SSF52540">
    <property type="entry name" value="P-loop containing nucleoside triphosphate hydrolases"/>
    <property type="match status" value="1"/>
</dbReference>
<dbReference type="Gene3D" id="3.40.50.300">
    <property type="entry name" value="P-loop containing nucleotide triphosphate hydrolases"/>
    <property type="match status" value="1"/>
</dbReference>
<dbReference type="InterPro" id="IPR036640">
    <property type="entry name" value="ABC1_TM_sf"/>
</dbReference>
<evidence type="ECO:0000259" key="12">
    <source>
        <dbReference type="PROSITE" id="PS50893"/>
    </source>
</evidence>
<evidence type="ECO:0000256" key="3">
    <source>
        <dbReference type="ARBA" id="ARBA00022475"/>
    </source>
</evidence>
<keyword evidence="9" id="KW-0445">Lipid transport</keyword>
<evidence type="ECO:0000313" key="15">
    <source>
        <dbReference type="Proteomes" id="UP000218765"/>
    </source>
</evidence>
<evidence type="ECO:0000256" key="8">
    <source>
        <dbReference type="ARBA" id="ARBA00022989"/>
    </source>
</evidence>
<evidence type="ECO:0000256" key="9">
    <source>
        <dbReference type="ARBA" id="ARBA00023055"/>
    </source>
</evidence>
<dbReference type="KEGG" id="ttc:FOKN1_1810"/>
<sequence>MAASAWADYRRLLAYVRPYWKPFLLASLVMAVYGATDAMFAALMKPMLDEGFVARDPDMIRLVPLLLILLFVFRGLTGFASSYGMNWIGRRVIETLRGELFRKLVRLPVAFYDRNSTGDLVARLIYHVEQVAQASTNAVTILIRDSFTVIFLLAWMFLINGWLALLFLVIGPVMAWLIRSVSRRLREVNRRIQDSMGDVTHLAEEAVAGQRVVKAFGGEAVEVAAFDAVNRKNRSLQMKMTATSTLSVQLVQLLGAITFALVIWLATRHPDAGDISAGDFVSFITAMMLLMPPLKRLTSVNASLQRGIAAASSLFGLLDETPETDTGTKACERAQGRLEFEQVRFRYGADQPPVLEDVSFSVEPGQTVAIVGRSGSGKSTLANLIPRFYEPGSGRIRLDGIDLHDYRLADLRRQIALVGQEVVLFNDTVARNIAYGQCQDAPRAAIERAAELASAMDFIRELPQGLDTPVGEHGLLLSGGQRQRIAIARALLKDAPILILDEATSALDSESERAIQAALERLMQGRTTLVIAHRLSTVERADCILVLDQGRVVEAGRHAELLAREGHYASLYRLQFSDRDIPPA</sequence>
<feature type="domain" description="ABC transporter" evidence="12">
    <location>
        <begin position="338"/>
        <end position="574"/>
    </location>
</feature>
<keyword evidence="2" id="KW-0813">Transport</keyword>
<feature type="domain" description="ABC transmembrane type-1" evidence="13">
    <location>
        <begin position="24"/>
        <end position="306"/>
    </location>
</feature>
<keyword evidence="10 11" id="KW-0472">Membrane</keyword>
<keyword evidence="7" id="KW-1278">Translocase</keyword>
<evidence type="ECO:0000259" key="13">
    <source>
        <dbReference type="PROSITE" id="PS50929"/>
    </source>
</evidence>
<dbReference type="CDD" id="cd18552">
    <property type="entry name" value="ABC_6TM_MsbA_like"/>
    <property type="match status" value="1"/>
</dbReference>
<dbReference type="GO" id="GO:0005886">
    <property type="term" value="C:plasma membrane"/>
    <property type="evidence" value="ECO:0007669"/>
    <property type="project" value="UniProtKB-SubCell"/>
</dbReference>
<keyword evidence="15" id="KW-1185">Reference proteome</keyword>
<dbReference type="InterPro" id="IPR011527">
    <property type="entry name" value="ABC1_TM_dom"/>
</dbReference>
<feature type="transmembrane region" description="Helical" evidence="11">
    <location>
        <begin position="149"/>
        <end position="178"/>
    </location>
</feature>
<evidence type="ECO:0000256" key="11">
    <source>
        <dbReference type="SAM" id="Phobius"/>
    </source>
</evidence>
<dbReference type="InterPro" id="IPR011917">
    <property type="entry name" value="ABC_transpr_lipidA"/>
</dbReference>
<dbReference type="InterPro" id="IPR039421">
    <property type="entry name" value="Type_1_exporter"/>
</dbReference>
<dbReference type="SUPFAM" id="SSF90123">
    <property type="entry name" value="ABC transporter transmembrane region"/>
    <property type="match status" value="1"/>
</dbReference>
<dbReference type="FunFam" id="3.40.50.300:FF:000221">
    <property type="entry name" value="Multidrug ABC transporter ATP-binding protein"/>
    <property type="match status" value="1"/>
</dbReference>
<dbReference type="GO" id="GO:0034040">
    <property type="term" value="F:ATPase-coupled lipid transmembrane transporter activity"/>
    <property type="evidence" value="ECO:0007669"/>
    <property type="project" value="InterPro"/>
</dbReference>
<dbReference type="PROSITE" id="PS50929">
    <property type="entry name" value="ABC_TM1F"/>
    <property type="match status" value="1"/>
</dbReference>
<name>A0A1Z4VRE2_9GAMM</name>
<evidence type="ECO:0000256" key="5">
    <source>
        <dbReference type="ARBA" id="ARBA00022741"/>
    </source>
</evidence>
<dbReference type="Pfam" id="PF00005">
    <property type="entry name" value="ABC_tran"/>
    <property type="match status" value="1"/>
</dbReference>
<keyword evidence="5" id="KW-0547">Nucleotide-binding</keyword>
<dbReference type="RefSeq" id="WP_096366315.1">
    <property type="nucleotide sequence ID" value="NZ_AP018052.1"/>
</dbReference>
<evidence type="ECO:0000256" key="10">
    <source>
        <dbReference type="ARBA" id="ARBA00023136"/>
    </source>
</evidence>
<organism evidence="14 15">
    <name type="scientific">Thiohalobacter thiocyanaticus</name>
    <dbReference type="NCBI Taxonomy" id="585455"/>
    <lineage>
        <taxon>Bacteria</taxon>
        <taxon>Pseudomonadati</taxon>
        <taxon>Pseudomonadota</taxon>
        <taxon>Gammaproteobacteria</taxon>
        <taxon>Thiohalobacterales</taxon>
        <taxon>Thiohalobacteraceae</taxon>
        <taxon>Thiohalobacter</taxon>
    </lineage>
</organism>
<feature type="transmembrane region" description="Helical" evidence="11">
    <location>
        <begin position="23"/>
        <end position="44"/>
    </location>
</feature>
<evidence type="ECO:0000313" key="14">
    <source>
        <dbReference type="EMBL" id="BAZ94196.1"/>
    </source>
</evidence>
<dbReference type="GO" id="GO:0016887">
    <property type="term" value="F:ATP hydrolysis activity"/>
    <property type="evidence" value="ECO:0007669"/>
    <property type="project" value="InterPro"/>
</dbReference>
<protein>
    <submittedName>
        <fullName evidence="14">ABC-type multidrug transporter, ATPase and permease components</fullName>
    </submittedName>
</protein>
<dbReference type="Gene3D" id="1.20.1560.10">
    <property type="entry name" value="ABC transporter type 1, transmembrane domain"/>
    <property type="match status" value="1"/>
</dbReference>
<dbReference type="GO" id="GO:0005524">
    <property type="term" value="F:ATP binding"/>
    <property type="evidence" value="ECO:0007669"/>
    <property type="project" value="UniProtKB-KW"/>
</dbReference>
<keyword evidence="3" id="KW-1003">Cell membrane</keyword>
<dbReference type="InterPro" id="IPR017871">
    <property type="entry name" value="ABC_transporter-like_CS"/>
</dbReference>
<keyword evidence="4 11" id="KW-0812">Transmembrane</keyword>
<proteinExistence type="predicted"/>
<evidence type="ECO:0000256" key="6">
    <source>
        <dbReference type="ARBA" id="ARBA00022840"/>
    </source>
</evidence>
<evidence type="ECO:0000256" key="2">
    <source>
        <dbReference type="ARBA" id="ARBA00022448"/>
    </source>
</evidence>
<dbReference type="CDD" id="cd03251">
    <property type="entry name" value="ABCC_MsbA"/>
    <property type="match status" value="1"/>
</dbReference>
<accession>A0A1Z4VRE2</accession>
<keyword evidence="6" id="KW-0067">ATP-binding</keyword>
<reference evidence="14 15" key="1">
    <citation type="submission" date="2017-05" db="EMBL/GenBank/DDBJ databases">
        <title>Thiocyanate degradation by Thiohalobacter thiocyanaticus FOKN1.</title>
        <authorList>
            <person name="Oshiki M."/>
            <person name="Fukushima T."/>
            <person name="Kawano S."/>
            <person name="Nakagawa J."/>
        </authorList>
    </citation>
    <scope>NUCLEOTIDE SEQUENCE [LARGE SCALE GENOMIC DNA]</scope>
    <source>
        <strain evidence="14 15">FOKN1</strain>
    </source>
</reference>
<dbReference type="Pfam" id="PF00664">
    <property type="entry name" value="ABC_membrane"/>
    <property type="match status" value="1"/>
</dbReference>
<dbReference type="InterPro" id="IPR027417">
    <property type="entry name" value="P-loop_NTPase"/>
</dbReference>
<evidence type="ECO:0000256" key="7">
    <source>
        <dbReference type="ARBA" id="ARBA00022967"/>
    </source>
</evidence>
<dbReference type="AlphaFoldDB" id="A0A1Z4VRE2"/>
<dbReference type="NCBIfam" id="TIGR02203">
    <property type="entry name" value="MsbA_lipidA"/>
    <property type="match status" value="1"/>
</dbReference>
<feature type="transmembrane region" description="Helical" evidence="11">
    <location>
        <begin position="65"/>
        <end position="85"/>
    </location>
</feature>
<dbReference type="InterPro" id="IPR003593">
    <property type="entry name" value="AAA+_ATPase"/>
</dbReference>
<dbReference type="PROSITE" id="PS50893">
    <property type="entry name" value="ABC_TRANSPORTER_2"/>
    <property type="match status" value="1"/>
</dbReference>